<dbReference type="Proteomes" id="UP000028073">
    <property type="component" value="Unassembled WGS sequence"/>
</dbReference>
<dbReference type="PROSITE" id="PS50943">
    <property type="entry name" value="HTH_CROC1"/>
    <property type="match status" value="1"/>
</dbReference>
<dbReference type="CDD" id="cd00093">
    <property type="entry name" value="HTH_XRE"/>
    <property type="match status" value="1"/>
</dbReference>
<dbReference type="PANTHER" id="PTHR40275">
    <property type="entry name" value="SSL7038 PROTEIN"/>
    <property type="match status" value="1"/>
</dbReference>
<dbReference type="eggNOG" id="COG3636">
    <property type="taxonomic scope" value="Bacteria"/>
</dbReference>
<keyword evidence="3" id="KW-1185">Reference proteome</keyword>
<comment type="caution">
    <text evidence="2">The sequence shown here is derived from an EMBL/GenBank/DDBJ whole genome shotgun (WGS) entry which is preliminary data.</text>
</comment>
<dbReference type="PANTHER" id="PTHR40275:SF1">
    <property type="entry name" value="SSL7038 PROTEIN"/>
    <property type="match status" value="1"/>
</dbReference>
<dbReference type="RefSeq" id="WP_034837222.1">
    <property type="nucleotide sequence ID" value="NZ_JOKH01000003.1"/>
</dbReference>
<dbReference type="InterPro" id="IPR010982">
    <property type="entry name" value="Lambda_DNA-bd_dom_sf"/>
</dbReference>
<evidence type="ECO:0000313" key="2">
    <source>
        <dbReference type="EMBL" id="KEQ17210.1"/>
    </source>
</evidence>
<sequence length="93" mass="10367">MGEKLSAFNPVDFLQGEDEIAEYLTEAYLDEDPSVFIIALGHVAKHKGISTLAKETGLNRESLYKTFSGKVQPKWDTIHRLLHALNVRLAIVG</sequence>
<feature type="domain" description="HTH cro/C1-type" evidence="1">
    <location>
        <begin position="52"/>
        <end position="92"/>
    </location>
</feature>
<dbReference type="NCBIfam" id="TIGR02684">
    <property type="entry name" value="dnstrm_HI1420"/>
    <property type="match status" value="1"/>
</dbReference>
<name>A0A081NFI7_9GAMM</name>
<evidence type="ECO:0000313" key="3">
    <source>
        <dbReference type="Proteomes" id="UP000028073"/>
    </source>
</evidence>
<protein>
    <submittedName>
        <fullName evidence="2">Transcriptional regulator</fullName>
    </submittedName>
</protein>
<proteinExistence type="predicted"/>
<dbReference type="AlphaFoldDB" id="A0A081NFI7"/>
<dbReference type="Pfam" id="PF21716">
    <property type="entry name" value="dnstrm_HI1420"/>
    <property type="match status" value="1"/>
</dbReference>
<dbReference type="SUPFAM" id="SSF47413">
    <property type="entry name" value="lambda repressor-like DNA-binding domains"/>
    <property type="match status" value="1"/>
</dbReference>
<accession>A0A081NFI7</accession>
<evidence type="ECO:0000259" key="1">
    <source>
        <dbReference type="PROSITE" id="PS50943"/>
    </source>
</evidence>
<dbReference type="InterPro" id="IPR014057">
    <property type="entry name" value="HI1420"/>
</dbReference>
<dbReference type="InterPro" id="IPR001387">
    <property type="entry name" value="Cro/C1-type_HTH"/>
</dbReference>
<reference evidence="2 3" key="1">
    <citation type="submission" date="2014-06" db="EMBL/GenBank/DDBJ databases">
        <title>Whole Genome Sequences of Three Symbiotic Endozoicomonas Bacteria.</title>
        <authorList>
            <person name="Neave M.J."/>
            <person name="Apprill A."/>
            <person name="Voolstra C.R."/>
        </authorList>
    </citation>
    <scope>NUCLEOTIDE SEQUENCE [LARGE SCALE GENOMIC DNA]</scope>
    <source>
        <strain evidence="2 3">DSM 25634</strain>
    </source>
</reference>
<gene>
    <name evidence="2" type="ORF">GZ78_15350</name>
</gene>
<dbReference type="GO" id="GO:0003677">
    <property type="term" value="F:DNA binding"/>
    <property type="evidence" value="ECO:0007669"/>
    <property type="project" value="InterPro"/>
</dbReference>
<organism evidence="2 3">
    <name type="scientific">Endozoicomonas numazuensis</name>
    <dbReference type="NCBI Taxonomy" id="1137799"/>
    <lineage>
        <taxon>Bacteria</taxon>
        <taxon>Pseudomonadati</taxon>
        <taxon>Pseudomonadota</taxon>
        <taxon>Gammaproteobacteria</taxon>
        <taxon>Oceanospirillales</taxon>
        <taxon>Endozoicomonadaceae</taxon>
        <taxon>Endozoicomonas</taxon>
    </lineage>
</organism>
<dbReference type="EMBL" id="JOKH01000003">
    <property type="protein sequence ID" value="KEQ17210.1"/>
    <property type="molecule type" value="Genomic_DNA"/>
</dbReference>
<dbReference type="Gene3D" id="1.10.260.40">
    <property type="entry name" value="lambda repressor-like DNA-binding domains"/>
    <property type="match status" value="1"/>
</dbReference>
<dbReference type="OrthoDB" id="9798416at2"/>
<dbReference type="STRING" id="1137799.GZ78_15350"/>